<dbReference type="GeneID" id="24809898"/>
<evidence type="ECO:0000256" key="1">
    <source>
        <dbReference type="ARBA" id="ARBA00004141"/>
    </source>
</evidence>
<comment type="subcellular location">
    <subcellularLocation>
        <location evidence="5">Cell membrane</location>
        <topology evidence="5">Multi-pass membrane protein</topology>
    </subcellularLocation>
    <subcellularLocation>
        <location evidence="1">Membrane</location>
        <topology evidence="1">Multi-pass membrane protein</topology>
    </subcellularLocation>
</comment>
<dbReference type="KEGG" id="mvc:MSVAZ_1472"/>
<dbReference type="PANTHER" id="PTHR30371:SF0">
    <property type="entry name" value="SEC-INDEPENDENT PROTEIN TRANSLOCASE PROTEIN TATC, CHLOROPLASTIC-RELATED"/>
    <property type="match status" value="1"/>
</dbReference>
<dbReference type="PRINTS" id="PR01840">
    <property type="entry name" value="TATCFAMILY"/>
</dbReference>
<dbReference type="RefSeq" id="WP_048119952.1">
    <property type="nucleotide sequence ID" value="NZ_CP009520.1"/>
</dbReference>
<protein>
    <recommendedName>
        <fullName evidence="5">Sec-independent protein translocase protein TatC</fullName>
    </recommendedName>
</protein>
<accession>A0A0E3LH67</accession>
<dbReference type="GO" id="GO:0065002">
    <property type="term" value="P:intracellular protein transmembrane transport"/>
    <property type="evidence" value="ECO:0007669"/>
    <property type="project" value="TreeGrafter"/>
</dbReference>
<dbReference type="PANTHER" id="PTHR30371">
    <property type="entry name" value="SEC-INDEPENDENT PROTEIN TRANSLOCASE PROTEIN TATC"/>
    <property type="match status" value="1"/>
</dbReference>
<keyword evidence="5" id="KW-1003">Cell membrane</keyword>
<comment type="subunit">
    <text evidence="5">Forms a complex with TatA.</text>
</comment>
<keyword evidence="7" id="KW-1185">Reference proteome</keyword>
<dbReference type="Pfam" id="PF00902">
    <property type="entry name" value="TatC"/>
    <property type="match status" value="1"/>
</dbReference>
<dbReference type="PATRIC" id="fig|1434123.4.peg.1756"/>
<keyword evidence="3 5" id="KW-1133">Transmembrane helix</keyword>
<evidence type="ECO:0000256" key="3">
    <source>
        <dbReference type="ARBA" id="ARBA00022989"/>
    </source>
</evidence>
<dbReference type="EMBL" id="CP009520">
    <property type="protein sequence ID" value="AKB43741.1"/>
    <property type="molecule type" value="Genomic_DNA"/>
</dbReference>
<evidence type="ECO:0000256" key="4">
    <source>
        <dbReference type="ARBA" id="ARBA00023136"/>
    </source>
</evidence>
<feature type="transmembrane region" description="Helical" evidence="5">
    <location>
        <begin position="20"/>
        <end position="41"/>
    </location>
</feature>
<feature type="transmembrane region" description="Helical" evidence="5">
    <location>
        <begin position="198"/>
        <end position="216"/>
    </location>
</feature>
<keyword evidence="5" id="KW-0811">Translocation</keyword>
<keyword evidence="5" id="KW-0813">Transport</keyword>
<dbReference type="InterPro" id="IPR002033">
    <property type="entry name" value="TatC"/>
</dbReference>
<dbReference type="GO" id="GO:0009977">
    <property type="term" value="F:proton motive force dependent protein transmembrane transporter activity"/>
    <property type="evidence" value="ECO:0007669"/>
    <property type="project" value="TreeGrafter"/>
</dbReference>
<dbReference type="GO" id="GO:0043953">
    <property type="term" value="P:protein transport by the Tat complex"/>
    <property type="evidence" value="ECO:0007669"/>
    <property type="project" value="UniProtKB-UniRule"/>
</dbReference>
<proteinExistence type="inferred from homology"/>
<dbReference type="GeneID" id="24826896"/>
<dbReference type="GO" id="GO:0033281">
    <property type="term" value="C:TAT protein transport complex"/>
    <property type="evidence" value="ECO:0007669"/>
    <property type="project" value="UniProtKB-UniRule"/>
</dbReference>
<dbReference type="AlphaFoldDB" id="A0A0E3LH67"/>
<feature type="transmembrane region" description="Helical" evidence="5">
    <location>
        <begin position="222"/>
        <end position="240"/>
    </location>
</feature>
<evidence type="ECO:0000256" key="2">
    <source>
        <dbReference type="ARBA" id="ARBA00022692"/>
    </source>
</evidence>
<dbReference type="NCBIfam" id="TIGR01912">
    <property type="entry name" value="TatC-Arch"/>
    <property type="match status" value="1"/>
</dbReference>
<name>A0A0E3LH67_9EURY</name>
<feature type="transmembrane region" description="Helical" evidence="5">
    <location>
        <begin position="108"/>
        <end position="128"/>
    </location>
</feature>
<reference evidence="6 7" key="1">
    <citation type="submission" date="2014-07" db="EMBL/GenBank/DDBJ databases">
        <title>Methanogenic archaea and the global carbon cycle.</title>
        <authorList>
            <person name="Henriksen J.R."/>
            <person name="Luke J."/>
            <person name="Reinhart S."/>
            <person name="Benedict M.N."/>
            <person name="Youngblut N.D."/>
            <person name="Metcalf M.E."/>
            <person name="Whitaker R.J."/>
            <person name="Metcalf W.W."/>
        </authorList>
    </citation>
    <scope>NUCLEOTIDE SEQUENCE [LARGE SCALE GENOMIC DNA]</scope>
    <source>
        <strain evidence="6 7">Z-761</strain>
    </source>
</reference>
<keyword evidence="5" id="KW-0653">Protein transport</keyword>
<evidence type="ECO:0000256" key="5">
    <source>
        <dbReference type="HAMAP-Rule" id="MF_00902"/>
    </source>
</evidence>
<dbReference type="Proteomes" id="UP000033096">
    <property type="component" value="Chromosome"/>
</dbReference>
<sequence>MSEAIENLSAILLTLRNKLLVIAGVLITGIILSFQFTGPLIERMKVDLLPEGAKLVYVSPLEVMMLELKLSIIIGILITLPLIAFYAYRAISKRYSIKVPISIGKGQFVFLSLAVIVMFVIGASYSYFLMLPLFLKFLYIDAADSGVTATYSVFKFISFIATTTAIFGLVFELPIVLTFLTRNGFVKYSTLVTYRKHIYVLVVFIAAVVTPGADVFSQMMVAVPMAFFFEISMVVVRLIGVKNRLGNSDPSATASGITRRN</sequence>
<comment type="similarity">
    <text evidence="5">Belongs to the TatC family.</text>
</comment>
<feature type="transmembrane region" description="Helical" evidence="5">
    <location>
        <begin position="156"/>
        <end position="177"/>
    </location>
</feature>
<dbReference type="InterPro" id="IPR011532">
    <property type="entry name" value="TatC_arc"/>
</dbReference>
<dbReference type="HAMAP" id="MF_00902">
    <property type="entry name" value="TatC"/>
    <property type="match status" value="1"/>
</dbReference>
<organism evidence="6 7">
    <name type="scientific">Methanosarcina vacuolata Z-761</name>
    <dbReference type="NCBI Taxonomy" id="1434123"/>
    <lineage>
        <taxon>Archaea</taxon>
        <taxon>Methanobacteriati</taxon>
        <taxon>Methanobacteriota</taxon>
        <taxon>Stenosarchaea group</taxon>
        <taxon>Methanomicrobia</taxon>
        <taxon>Methanosarcinales</taxon>
        <taxon>Methanosarcinaceae</taxon>
        <taxon>Methanosarcina</taxon>
    </lineage>
</organism>
<comment type="function">
    <text evidence="5">Part of the twin-arginine translocation (Tat) system that transports large folded proteins containing a characteristic twin-arginine motif in their signal peptide across membranes.</text>
</comment>
<evidence type="ECO:0000313" key="7">
    <source>
        <dbReference type="Proteomes" id="UP000033096"/>
    </source>
</evidence>
<dbReference type="STRING" id="1434123.MSVAZ_1472"/>
<keyword evidence="2 5" id="KW-0812">Transmembrane</keyword>
<evidence type="ECO:0000313" key="6">
    <source>
        <dbReference type="EMBL" id="AKB43741.1"/>
    </source>
</evidence>
<feature type="transmembrane region" description="Helical" evidence="5">
    <location>
        <begin position="70"/>
        <end position="88"/>
    </location>
</feature>
<dbReference type="HOGENOM" id="CLU_031942_5_0_2"/>
<gene>
    <name evidence="5" type="primary">tatC</name>
    <name evidence="6" type="ORF">MSVAZ_1472</name>
</gene>
<keyword evidence="4 5" id="KW-0472">Membrane</keyword>